<evidence type="ECO:0000313" key="5">
    <source>
        <dbReference type="Proteomes" id="UP000192578"/>
    </source>
</evidence>
<dbReference type="GO" id="GO:0016020">
    <property type="term" value="C:membrane"/>
    <property type="evidence" value="ECO:0007669"/>
    <property type="project" value="TreeGrafter"/>
</dbReference>
<comment type="similarity">
    <text evidence="1">Belongs to the HEATR5 family.</text>
</comment>
<evidence type="ECO:0000256" key="3">
    <source>
        <dbReference type="SAM" id="MobiDB-lite"/>
    </source>
</evidence>
<dbReference type="FunFam" id="1.25.10.10:FF:000262">
    <property type="entry name" value="HEAT repeat-containing protein 5B"/>
    <property type="match status" value="1"/>
</dbReference>
<reference evidence="5" key="1">
    <citation type="submission" date="2017-01" db="EMBL/GenBank/DDBJ databases">
        <title>Comparative genomics of anhydrobiosis in the tardigrade Hypsibius dujardini.</title>
        <authorList>
            <person name="Yoshida Y."/>
            <person name="Koutsovoulos G."/>
            <person name="Laetsch D."/>
            <person name="Stevens L."/>
            <person name="Kumar S."/>
            <person name="Horikawa D."/>
            <person name="Ishino K."/>
            <person name="Komine S."/>
            <person name="Tomita M."/>
            <person name="Blaxter M."/>
            <person name="Arakawa K."/>
        </authorList>
    </citation>
    <scope>NUCLEOTIDE SEQUENCE [LARGE SCALE GENOMIC DNA]</scope>
    <source>
        <strain evidence="5">Z151</strain>
    </source>
</reference>
<dbReference type="GO" id="GO:0006897">
    <property type="term" value="P:endocytosis"/>
    <property type="evidence" value="ECO:0007669"/>
    <property type="project" value="TreeGrafter"/>
</dbReference>
<sequence length="2157" mass="237110">MFFLSRNRISLSVCLQIAGSVGGARDSVARPLATSAGDPFHWTKMAIVAETTPNMEQSNSLLLNENALQLRPDSEKAQFVLEWLRHLHKILNAVTRADIKGVQKKLQEQLIRQLSLTPGPPVRFYLARCVASLFAVGDSVGLFDIINLCNDQIKNPKDDPATLNNRLAALEVLGEMYERLGRMVGRSYEDTVENCRKNLKSAESQTRIEIMRTLDKLVRGLGTAVPARLHMDIYKHVRTCMTDRLMGVREAAARCMEALAQHSSTLFATPGDLEAAISLCCRGMAENSTYDVRVAVASLVAALLASSLSVPTTSSSSSATAGKSAQQQQTVLAKSQRSSMTADEVLNLLAFMFLKGGQGGVLKTGAGEMIRGTTVVTKEVRIGAAHAYIAFFKRMGAQWTERNLPLILNHLMDLAGNPRSSMTHVDAIYARKCVSCIFQASIAGLLTEKAQLVAGQELLSILYKSATAPDVASEGSSAESRNADSKQHVLICALEQLQTVIVDLDSMALTLNRESSLNLIDVTMAIVVYPSANVQLAAAWTLRCIITALPTQVVPVLNRLLSKIEDTKTFPEGIVGYSYGMAAVIGGIAESPLGIPHRLVERAFSIAEELLRSAALNSRLSQQRTEAAWMILGAITTLGSACMRKYLSKYLLLWRTSFPRSDKEIESEKLRGDAFTWQVSLQNRAGALAALNGLLVSCPELVTEDVLRKIMVPVQSAIALLHNISPWVVTYGPHLKVYLALLRVRLYETLMKLTAKSCLTNYSTVIMEVVTDFTLVENQSNTTTSLLRGLCRNEDALLLGQWLQDTDQKLIEEQLQPNSASGSGSLEHDATAVYKKYDHDLPSPLPIGVAVIDFSLLLFGKMFVFLPTKHQQQILEHLAACIKQAKSQRQQALLINVFTALLSALKNLNEAKNELLTEPVVSAFVSLIHIGIISSSPMMRCAAGEALGRLAQVVGEPKFVAETVQRSFDVMQSSRDVVTRTGHCMVLGCLHRYVGGMASNQHLKNNIMILKALAEDLNAPMVQVWALHALYLIADSGGPMFRGYVEQTLSLCMKLLLTVPRHHHEVFHCIGKCLSALITAVGPELNGATSDAINAVRNTCLTACALMMHSSSNEDDWISQSEAVQSFQQVHMFAPRHVNFSHLVPDLVRHLSSPHLLLRQSAVDCLRQLCQRETGQVCDIAKNTQETSSDDDLWLAQVFLDMLDVEKDPKILSGIQLILQSLLQYAIEHHLSAWFTISREILTTSEVGPKGGNESVQGGEDEEDDEEEFRTKNAGESEIRRNNSRWLTRVYAVNCLRKLIRTCKELNSFHFDVMRARRERLDALILHLPDLVRMAFMGATSDSDELRMAGLDLLLDIIVHFAGIEEPEFPGHGILEQYQANVGAALRPAFASDTPPNITAKACDVCSRWIASGVARDIKDLRRVYQLLVQSLDKLRISLKDAKIPYSEASVTLEKLSILKAWAEIYVDAMRRQKQYEELLALVQPHVASLSRSWLAAIRDQALLSLPSEYLNQLPAEGGAFYSVESIDAARKVYQSSWLPILYATVTWWSSGGGYENVLNEKPDGRLAVQDGGNLGLGMPRPGVTPPTAEEINRARFSLFFGTAMEALCQLRSDDVSDDESVMTCLKAAQKVLELDWSKLAMCADPNCPKEILNIMHRIVLTRENPVVQNEALQVVKIVLQAATDFIQQESRKKTKEASVDGQNETTTMVDISDFGEGGSTGEIVIGKSIVFAAAEVFFCILIRKFPSLNPALKSFHSSHSGASNQSAAYIQLAASTIETMPQLLRLCSHRGTLAILPVILHILLTSLRQLVHDDVSPTDPRAVALIQCLRTLCRCSPNALPVQAQTTFPVLSREWDEIVRSAVLRLTDFVRTLSAHREASVTLMLAVATVILSAPEPVCRVGNVFFPCVNMFKHFLSRRNPAHVQVQTLQTIGHIFQHPNRLVASAFIRNLSPELLMSLKAAEKPTEKPTDSTGMLPTVSETASETSQTTVTGTEETDDGDDGEYRKMEVKSIDQVILVIERLKLLEMVVEASADGDSRDRVLQFVAPVFIDYLQEPAAVQGNEALARLHGFCLGRLQRMAPACPEGFRRAVARDPQLKRKLEVALSAHSAAAHRQSQLAAANSTPKTARRALAAGGTGDTPSIKLKMDFGNFAAS</sequence>
<keyword evidence="2" id="KW-0677">Repeat</keyword>
<dbReference type="InterPro" id="IPR046837">
    <property type="entry name" value="Laa1/Sip1/HEATR5-like_HEAT"/>
</dbReference>
<dbReference type="OrthoDB" id="192608at2759"/>
<evidence type="ECO:0000313" key="4">
    <source>
        <dbReference type="EMBL" id="OWA50765.1"/>
    </source>
</evidence>
<dbReference type="GO" id="GO:0005794">
    <property type="term" value="C:Golgi apparatus"/>
    <property type="evidence" value="ECO:0007669"/>
    <property type="project" value="TreeGrafter"/>
</dbReference>
<feature type="region of interest" description="Disordered" evidence="3">
    <location>
        <begin position="1246"/>
        <end position="1276"/>
    </location>
</feature>
<comment type="caution">
    <text evidence="4">The sequence shown here is derived from an EMBL/GenBank/DDBJ whole genome shotgun (WGS) entry which is preliminary data.</text>
</comment>
<feature type="region of interest" description="Disordered" evidence="3">
    <location>
        <begin position="2116"/>
        <end position="2139"/>
    </location>
</feature>
<dbReference type="EMBL" id="MTYJ01000202">
    <property type="protein sequence ID" value="OWA50765.1"/>
    <property type="molecule type" value="Genomic_DNA"/>
</dbReference>
<feature type="compositionally biased region" description="Low complexity" evidence="3">
    <location>
        <begin position="1979"/>
        <end position="1995"/>
    </location>
</feature>
<dbReference type="GO" id="GO:0008104">
    <property type="term" value="P:intracellular protein localization"/>
    <property type="evidence" value="ECO:0007669"/>
    <property type="project" value="TreeGrafter"/>
</dbReference>
<dbReference type="InterPro" id="IPR040108">
    <property type="entry name" value="Laa1/Sip1/HEATR5"/>
</dbReference>
<organism evidence="4 5">
    <name type="scientific">Hypsibius exemplaris</name>
    <name type="common">Freshwater tardigrade</name>
    <dbReference type="NCBI Taxonomy" id="2072580"/>
    <lineage>
        <taxon>Eukaryota</taxon>
        <taxon>Metazoa</taxon>
        <taxon>Ecdysozoa</taxon>
        <taxon>Tardigrada</taxon>
        <taxon>Eutardigrada</taxon>
        <taxon>Parachela</taxon>
        <taxon>Hypsibioidea</taxon>
        <taxon>Hypsibiidae</taxon>
        <taxon>Hypsibius</taxon>
    </lineage>
</organism>
<name>A0A9X6RK91_HYPEX</name>
<proteinExistence type="inferred from homology"/>
<gene>
    <name evidence="4" type="ORF">BV898_15271</name>
</gene>
<evidence type="ECO:0000256" key="1">
    <source>
        <dbReference type="ARBA" id="ARBA00008304"/>
    </source>
</evidence>
<evidence type="ECO:0000256" key="2">
    <source>
        <dbReference type="ARBA" id="ARBA00022737"/>
    </source>
</evidence>
<feature type="compositionally biased region" description="Acidic residues" evidence="3">
    <location>
        <begin position="1259"/>
        <end position="1268"/>
    </location>
</feature>
<dbReference type="InterPro" id="IPR016024">
    <property type="entry name" value="ARM-type_fold"/>
</dbReference>
<accession>A0A9X6RK91</accession>
<dbReference type="GO" id="GO:0005829">
    <property type="term" value="C:cytosol"/>
    <property type="evidence" value="ECO:0007669"/>
    <property type="project" value="GOC"/>
</dbReference>
<dbReference type="GO" id="GO:0042147">
    <property type="term" value="P:retrograde transport, endosome to Golgi"/>
    <property type="evidence" value="ECO:0007669"/>
    <property type="project" value="TreeGrafter"/>
</dbReference>
<dbReference type="Proteomes" id="UP000192578">
    <property type="component" value="Unassembled WGS sequence"/>
</dbReference>
<dbReference type="PANTHER" id="PTHR21663:SF0">
    <property type="entry name" value="HEAT REPEAT-CONTAINING PROTEIN 5B"/>
    <property type="match status" value="1"/>
</dbReference>
<protein>
    <submittedName>
        <fullName evidence="4">HEAT repeat-containing protein 5B</fullName>
    </submittedName>
</protein>
<dbReference type="Gene3D" id="1.25.10.10">
    <property type="entry name" value="Leucine-rich Repeat Variant"/>
    <property type="match status" value="3"/>
</dbReference>
<dbReference type="InterPro" id="IPR011989">
    <property type="entry name" value="ARM-like"/>
</dbReference>
<keyword evidence="5" id="KW-1185">Reference proteome</keyword>
<dbReference type="GO" id="GO:0030139">
    <property type="term" value="C:endocytic vesicle"/>
    <property type="evidence" value="ECO:0007669"/>
    <property type="project" value="TreeGrafter"/>
</dbReference>
<dbReference type="Pfam" id="PF20210">
    <property type="entry name" value="Laa1_Sip1_HTR5"/>
    <property type="match status" value="1"/>
</dbReference>
<feature type="region of interest" description="Disordered" evidence="3">
    <location>
        <begin position="1963"/>
        <end position="2004"/>
    </location>
</feature>
<dbReference type="Pfam" id="PF25468">
    <property type="entry name" value="HEAT_HEATR5A"/>
    <property type="match status" value="1"/>
</dbReference>
<dbReference type="PANTHER" id="PTHR21663">
    <property type="entry name" value="HYPOTHETICAL HEAT DOMAIN-CONTAINING"/>
    <property type="match status" value="1"/>
</dbReference>
<dbReference type="SUPFAM" id="SSF48371">
    <property type="entry name" value="ARM repeat"/>
    <property type="match status" value="2"/>
</dbReference>